<comment type="caution">
    <text evidence="6">The sequence shown here is derived from an EMBL/GenBank/DDBJ whole genome shotgun (WGS) entry which is preliminary data.</text>
</comment>
<protein>
    <submittedName>
        <fullName evidence="6">DNA-binding transcriptional LysR family regulator</fullName>
    </submittedName>
</protein>
<keyword evidence="2" id="KW-0805">Transcription regulation</keyword>
<dbReference type="SUPFAM" id="SSF53850">
    <property type="entry name" value="Periplasmic binding protein-like II"/>
    <property type="match status" value="1"/>
</dbReference>
<comment type="similarity">
    <text evidence="1">Belongs to the LysR transcriptional regulatory family.</text>
</comment>
<dbReference type="PRINTS" id="PR00039">
    <property type="entry name" value="HTHLYSR"/>
</dbReference>
<evidence type="ECO:0000256" key="3">
    <source>
        <dbReference type="ARBA" id="ARBA00023125"/>
    </source>
</evidence>
<dbReference type="GO" id="GO:0003700">
    <property type="term" value="F:DNA-binding transcription factor activity"/>
    <property type="evidence" value="ECO:0007669"/>
    <property type="project" value="InterPro"/>
</dbReference>
<dbReference type="Pfam" id="PF00126">
    <property type="entry name" value="HTH_1"/>
    <property type="match status" value="1"/>
</dbReference>
<evidence type="ECO:0000313" key="7">
    <source>
        <dbReference type="Proteomes" id="UP000581135"/>
    </source>
</evidence>
<dbReference type="Gene3D" id="1.10.10.10">
    <property type="entry name" value="Winged helix-like DNA-binding domain superfamily/Winged helix DNA-binding domain"/>
    <property type="match status" value="1"/>
</dbReference>
<dbReference type="PANTHER" id="PTHR30537">
    <property type="entry name" value="HTH-TYPE TRANSCRIPTIONAL REGULATOR"/>
    <property type="match status" value="1"/>
</dbReference>
<reference evidence="6 7" key="1">
    <citation type="submission" date="2020-08" db="EMBL/GenBank/DDBJ databases">
        <title>Genomic Encyclopedia of Type Strains, Phase III (KMG-III): the genomes of soil and plant-associated and newly described type strains.</title>
        <authorList>
            <person name="Whitman W."/>
        </authorList>
    </citation>
    <scope>NUCLEOTIDE SEQUENCE [LARGE SCALE GENOMIC DNA]</scope>
    <source>
        <strain evidence="6 7">CECT 8803</strain>
    </source>
</reference>
<sequence>MRRSLPSTTALLCFEAAARSGSFTQAAVEVNLSQSAVSRQIAILENFLHRPLFTRVRQRVRLTDAGARYLAEIVPLLEDLESTTLRLRSFDLREGSINVGVYPTLGSRWLLPLLLAFAEAHPEFSTNSITYLRNEEFDPERIDIGIVQGDPPWRGLQSDFLMPEDLAPVASPRLIDRSFDAPEELLEFRSLQHTTRPLSWPIWFKSLGRELAAPPSGLMFSQFEMVIEAALSGHGIAILPLVLVRRELAAGRLILAHSHVARPQSAYYLVIPDAKRATPKIECFRRWILSHTIDERAGSEEAAGQMTRGT</sequence>
<dbReference type="InterPro" id="IPR058163">
    <property type="entry name" value="LysR-type_TF_proteobact-type"/>
</dbReference>
<evidence type="ECO:0000259" key="5">
    <source>
        <dbReference type="PROSITE" id="PS50931"/>
    </source>
</evidence>
<evidence type="ECO:0000256" key="4">
    <source>
        <dbReference type="ARBA" id="ARBA00023163"/>
    </source>
</evidence>
<keyword evidence="4" id="KW-0804">Transcription</keyword>
<dbReference type="RefSeq" id="WP_183417070.1">
    <property type="nucleotide sequence ID" value="NZ_JACHXA010000007.1"/>
</dbReference>
<organism evidence="6 7">
    <name type="scientific">Limibacillus halophilus</name>
    <dbReference type="NCBI Taxonomy" id="1579333"/>
    <lineage>
        <taxon>Bacteria</taxon>
        <taxon>Pseudomonadati</taxon>
        <taxon>Pseudomonadota</taxon>
        <taxon>Alphaproteobacteria</taxon>
        <taxon>Rhodospirillales</taxon>
        <taxon>Rhodovibrionaceae</taxon>
        <taxon>Limibacillus</taxon>
    </lineage>
</organism>
<evidence type="ECO:0000256" key="1">
    <source>
        <dbReference type="ARBA" id="ARBA00009437"/>
    </source>
</evidence>
<gene>
    <name evidence="6" type="ORF">FHR98_002558</name>
</gene>
<name>A0A839SZA5_9PROT</name>
<dbReference type="Pfam" id="PF03466">
    <property type="entry name" value="LysR_substrate"/>
    <property type="match status" value="1"/>
</dbReference>
<dbReference type="AlphaFoldDB" id="A0A839SZA5"/>
<dbReference type="InterPro" id="IPR036390">
    <property type="entry name" value="WH_DNA-bd_sf"/>
</dbReference>
<dbReference type="GO" id="GO:0006351">
    <property type="term" value="P:DNA-templated transcription"/>
    <property type="evidence" value="ECO:0007669"/>
    <property type="project" value="TreeGrafter"/>
</dbReference>
<dbReference type="GO" id="GO:0043565">
    <property type="term" value="F:sequence-specific DNA binding"/>
    <property type="evidence" value="ECO:0007669"/>
    <property type="project" value="TreeGrafter"/>
</dbReference>
<dbReference type="PANTHER" id="PTHR30537:SF26">
    <property type="entry name" value="GLYCINE CLEAVAGE SYSTEM TRANSCRIPTIONAL ACTIVATOR"/>
    <property type="match status" value="1"/>
</dbReference>
<evidence type="ECO:0000256" key="2">
    <source>
        <dbReference type="ARBA" id="ARBA00023015"/>
    </source>
</evidence>
<keyword evidence="7" id="KW-1185">Reference proteome</keyword>
<dbReference type="Proteomes" id="UP000581135">
    <property type="component" value="Unassembled WGS sequence"/>
</dbReference>
<dbReference type="EMBL" id="JACHXA010000007">
    <property type="protein sequence ID" value="MBB3066253.1"/>
    <property type="molecule type" value="Genomic_DNA"/>
</dbReference>
<dbReference type="InterPro" id="IPR036388">
    <property type="entry name" value="WH-like_DNA-bd_sf"/>
</dbReference>
<evidence type="ECO:0000313" key="6">
    <source>
        <dbReference type="EMBL" id="MBB3066253.1"/>
    </source>
</evidence>
<dbReference type="InterPro" id="IPR000847">
    <property type="entry name" value="LysR_HTH_N"/>
</dbReference>
<keyword evidence="3 6" id="KW-0238">DNA-binding</keyword>
<dbReference type="InterPro" id="IPR005119">
    <property type="entry name" value="LysR_subst-bd"/>
</dbReference>
<proteinExistence type="inferred from homology"/>
<accession>A0A839SZA5</accession>
<dbReference type="SUPFAM" id="SSF46785">
    <property type="entry name" value="Winged helix' DNA-binding domain"/>
    <property type="match status" value="1"/>
</dbReference>
<dbReference type="PROSITE" id="PS50931">
    <property type="entry name" value="HTH_LYSR"/>
    <property type="match status" value="1"/>
</dbReference>
<feature type="domain" description="HTH lysR-type" evidence="5">
    <location>
        <begin position="6"/>
        <end position="63"/>
    </location>
</feature>
<dbReference type="Gene3D" id="3.40.190.10">
    <property type="entry name" value="Periplasmic binding protein-like II"/>
    <property type="match status" value="2"/>
</dbReference>